<proteinExistence type="predicted"/>
<evidence type="ECO:0000313" key="3">
    <source>
        <dbReference type="Proteomes" id="UP000256310"/>
    </source>
</evidence>
<evidence type="ECO:0000256" key="1">
    <source>
        <dbReference type="SAM" id="MobiDB-lite"/>
    </source>
</evidence>
<evidence type="ECO:0000313" key="2">
    <source>
        <dbReference type="EMBL" id="RED16833.1"/>
    </source>
</evidence>
<organism evidence="2 3">
    <name type="scientific">Parasphingopyxis lamellibrachiae</name>
    <dbReference type="NCBI Taxonomy" id="680125"/>
    <lineage>
        <taxon>Bacteria</taxon>
        <taxon>Pseudomonadati</taxon>
        <taxon>Pseudomonadota</taxon>
        <taxon>Alphaproteobacteria</taxon>
        <taxon>Sphingomonadales</taxon>
        <taxon>Sphingomonadaceae</taxon>
        <taxon>Parasphingopyxis</taxon>
    </lineage>
</organism>
<feature type="region of interest" description="Disordered" evidence="1">
    <location>
        <begin position="52"/>
        <end position="73"/>
    </location>
</feature>
<keyword evidence="3" id="KW-1185">Reference proteome</keyword>
<dbReference type="EMBL" id="QRDP01000004">
    <property type="protein sequence ID" value="RED16833.1"/>
    <property type="molecule type" value="Genomic_DNA"/>
</dbReference>
<accession>A0A3D9FGD2</accession>
<dbReference type="RefSeq" id="WP_116236199.1">
    <property type="nucleotide sequence ID" value="NZ_QRDP01000004.1"/>
</dbReference>
<comment type="caution">
    <text evidence="2">The sequence shown here is derived from an EMBL/GenBank/DDBJ whole genome shotgun (WGS) entry which is preliminary data.</text>
</comment>
<dbReference type="AlphaFoldDB" id="A0A3D9FGD2"/>
<reference evidence="2 3" key="1">
    <citation type="submission" date="2018-07" db="EMBL/GenBank/DDBJ databases">
        <title>Genomic Encyclopedia of Type Strains, Phase IV (KMG-IV): sequencing the most valuable type-strain genomes for metagenomic binning, comparative biology and taxonomic classification.</title>
        <authorList>
            <person name="Goeker M."/>
        </authorList>
    </citation>
    <scope>NUCLEOTIDE SEQUENCE [LARGE SCALE GENOMIC DNA]</scope>
    <source>
        <strain evidence="2 3">DSM 26725</strain>
    </source>
</reference>
<sequence length="73" mass="7839">MTHNARFLSRLADTGNVLGVCREMGLSRQSVYALRARNAAFARAWQGAMLQHRDAPKKGGGRSVPGAGDANEL</sequence>
<protein>
    <submittedName>
        <fullName evidence="2">Uncharacterized protein</fullName>
    </submittedName>
</protein>
<gene>
    <name evidence="2" type="ORF">DFR46_1865</name>
</gene>
<name>A0A3D9FGD2_9SPHN</name>
<dbReference type="Proteomes" id="UP000256310">
    <property type="component" value="Unassembled WGS sequence"/>
</dbReference>